<feature type="binding site" description="axial binding residue" evidence="8">
    <location>
        <position position="410"/>
    </location>
    <ligand>
        <name>heme</name>
        <dbReference type="ChEBI" id="CHEBI:30413"/>
    </ligand>
    <ligandPart>
        <name>Fe</name>
        <dbReference type="ChEBI" id="CHEBI:18248"/>
    </ligandPart>
</feature>
<keyword evidence="4 8" id="KW-0479">Metal-binding</keyword>
<gene>
    <name evidence="9" type="ORF">OHC33_004486</name>
</gene>
<dbReference type="InterPro" id="IPR002403">
    <property type="entry name" value="Cyt_P450_E_grp-IV"/>
</dbReference>
<organism evidence="9 10">
    <name type="scientific">Knufia fluminis</name>
    <dbReference type="NCBI Taxonomy" id="191047"/>
    <lineage>
        <taxon>Eukaryota</taxon>
        <taxon>Fungi</taxon>
        <taxon>Dikarya</taxon>
        <taxon>Ascomycota</taxon>
        <taxon>Pezizomycotina</taxon>
        <taxon>Eurotiomycetes</taxon>
        <taxon>Chaetothyriomycetidae</taxon>
        <taxon>Chaetothyriales</taxon>
        <taxon>Trichomeriaceae</taxon>
        <taxon>Knufia</taxon>
    </lineage>
</organism>
<dbReference type="PRINTS" id="PR00465">
    <property type="entry name" value="EP450IV"/>
</dbReference>
<evidence type="ECO:0000313" key="10">
    <source>
        <dbReference type="Proteomes" id="UP001316803"/>
    </source>
</evidence>
<evidence type="ECO:0000256" key="3">
    <source>
        <dbReference type="ARBA" id="ARBA00022617"/>
    </source>
</evidence>
<dbReference type="SUPFAM" id="SSF48264">
    <property type="entry name" value="Cytochrome P450"/>
    <property type="match status" value="1"/>
</dbReference>
<dbReference type="InterPro" id="IPR036396">
    <property type="entry name" value="Cyt_P450_sf"/>
</dbReference>
<reference evidence="9 10" key="1">
    <citation type="submission" date="2022-12" db="EMBL/GenBank/DDBJ databases">
        <title>Genomic features and morphological characterization of a novel Knufia sp. strain isolated from spacecraft assembly facility.</title>
        <authorList>
            <person name="Teixeira M."/>
            <person name="Chander A.M."/>
            <person name="Stajich J.E."/>
            <person name="Venkateswaran K."/>
        </authorList>
    </citation>
    <scope>NUCLEOTIDE SEQUENCE [LARGE SCALE GENOMIC DNA]</scope>
    <source>
        <strain evidence="9 10">FJI-L2-BK-P2</strain>
    </source>
</reference>
<dbReference type="Proteomes" id="UP001316803">
    <property type="component" value="Unassembled WGS sequence"/>
</dbReference>
<keyword evidence="10" id="KW-1185">Reference proteome</keyword>
<dbReference type="GO" id="GO:0005506">
    <property type="term" value="F:iron ion binding"/>
    <property type="evidence" value="ECO:0007669"/>
    <property type="project" value="InterPro"/>
</dbReference>
<dbReference type="GO" id="GO:0004497">
    <property type="term" value="F:monooxygenase activity"/>
    <property type="evidence" value="ECO:0007669"/>
    <property type="project" value="UniProtKB-KW"/>
</dbReference>
<keyword evidence="6 8" id="KW-0408">Iron</keyword>
<evidence type="ECO:0000256" key="2">
    <source>
        <dbReference type="ARBA" id="ARBA00010617"/>
    </source>
</evidence>
<comment type="caution">
    <text evidence="9">The sequence shown here is derived from an EMBL/GenBank/DDBJ whole genome shotgun (WGS) entry which is preliminary data.</text>
</comment>
<evidence type="ECO:0000256" key="6">
    <source>
        <dbReference type="ARBA" id="ARBA00023004"/>
    </source>
</evidence>
<accession>A0AAN8FAS6</accession>
<dbReference type="AlphaFoldDB" id="A0AAN8FAS6"/>
<dbReference type="Pfam" id="PF00067">
    <property type="entry name" value="p450"/>
    <property type="match status" value="1"/>
</dbReference>
<evidence type="ECO:0008006" key="11">
    <source>
        <dbReference type="Google" id="ProtNLM"/>
    </source>
</evidence>
<dbReference type="PANTHER" id="PTHR46206">
    <property type="entry name" value="CYTOCHROME P450"/>
    <property type="match status" value="1"/>
</dbReference>
<dbReference type="PANTHER" id="PTHR46206:SF1">
    <property type="entry name" value="P450, PUTATIVE (EUROFUNG)-RELATED"/>
    <property type="match status" value="1"/>
</dbReference>
<evidence type="ECO:0000256" key="5">
    <source>
        <dbReference type="ARBA" id="ARBA00023002"/>
    </source>
</evidence>
<proteinExistence type="inferred from homology"/>
<keyword evidence="7" id="KW-0503">Monooxygenase</keyword>
<dbReference type="GO" id="GO:0020037">
    <property type="term" value="F:heme binding"/>
    <property type="evidence" value="ECO:0007669"/>
    <property type="project" value="InterPro"/>
</dbReference>
<evidence type="ECO:0000256" key="8">
    <source>
        <dbReference type="PIRSR" id="PIRSR602403-1"/>
    </source>
</evidence>
<evidence type="ECO:0000256" key="1">
    <source>
        <dbReference type="ARBA" id="ARBA00001971"/>
    </source>
</evidence>
<protein>
    <recommendedName>
        <fullName evidence="11">Cytochrome P450</fullName>
    </recommendedName>
</protein>
<keyword evidence="3 8" id="KW-0349">Heme</keyword>
<evidence type="ECO:0000256" key="4">
    <source>
        <dbReference type="ARBA" id="ARBA00022723"/>
    </source>
</evidence>
<comment type="cofactor">
    <cofactor evidence="1 8">
        <name>heme</name>
        <dbReference type="ChEBI" id="CHEBI:30413"/>
    </cofactor>
</comment>
<dbReference type="InterPro" id="IPR001128">
    <property type="entry name" value="Cyt_P450"/>
</dbReference>
<dbReference type="EMBL" id="JAKLMC020000008">
    <property type="protein sequence ID" value="KAK5954761.1"/>
    <property type="molecule type" value="Genomic_DNA"/>
</dbReference>
<evidence type="ECO:0000313" key="9">
    <source>
        <dbReference type="EMBL" id="KAK5954761.1"/>
    </source>
</evidence>
<dbReference type="Gene3D" id="1.10.630.10">
    <property type="entry name" value="Cytochrome P450"/>
    <property type="match status" value="1"/>
</dbReference>
<keyword evidence="5" id="KW-0560">Oxidoreductase</keyword>
<dbReference type="GO" id="GO:0016705">
    <property type="term" value="F:oxidoreductase activity, acting on paired donors, with incorporation or reduction of molecular oxygen"/>
    <property type="evidence" value="ECO:0007669"/>
    <property type="project" value="InterPro"/>
</dbReference>
<evidence type="ECO:0000256" key="7">
    <source>
        <dbReference type="ARBA" id="ARBA00023033"/>
    </source>
</evidence>
<comment type="similarity">
    <text evidence="2">Belongs to the cytochrome P450 family.</text>
</comment>
<sequence length="465" mass="52239">MTIAEKYWSQGQACFVPSALGDHVVIPPNESEWLFEQTDSAVSDTVNLNNELQAEATIGEPFMVHAPTVRGIITRDLTKNLSALTSDIFDELSTAVDEAWGIDTQEWKEVNPFTTLLGIIARTSNRAYVGPQLCRNEKLIHSALSYSATLFPCSIAIRHVPQPLRPLVSPLITIYNQYHRRTISNIIKPEVERRLAELNIHHSDPEKPSQPRNDFLQWLIEAALKSNNPYDLKPHIITQRMIILQFVTMYPISNSATDALYDIISQPNSASILSVLRNETNDTFAAHNNTWSKRAVNKLHKLDSCLKESLRLAPVVAFGSGRYVLAKGGLTTPLSKTYLPEGCTVAIPSVAIHSDPANYDGPTTYKPFRFAERHEGATTENPSPTNSNIRDSLTATSPLSTSFGHGRFACPGRFFAADQMKMLFAYIIRNYDFEYLPARPGRMWVGPFNVAPMRDKIRVRRREKR</sequence>
<name>A0AAN8FAS6_9EURO</name>
<dbReference type="CDD" id="cd11041">
    <property type="entry name" value="CYP503A1-like"/>
    <property type="match status" value="1"/>
</dbReference>